<dbReference type="EMBL" id="VSRR010120549">
    <property type="protein sequence ID" value="MPC99923.1"/>
    <property type="molecule type" value="Genomic_DNA"/>
</dbReference>
<dbReference type="Proteomes" id="UP000324222">
    <property type="component" value="Unassembled WGS sequence"/>
</dbReference>
<organism evidence="1 2">
    <name type="scientific">Portunus trituberculatus</name>
    <name type="common">Swimming crab</name>
    <name type="synonym">Neptunus trituberculatus</name>
    <dbReference type="NCBI Taxonomy" id="210409"/>
    <lineage>
        <taxon>Eukaryota</taxon>
        <taxon>Metazoa</taxon>
        <taxon>Ecdysozoa</taxon>
        <taxon>Arthropoda</taxon>
        <taxon>Crustacea</taxon>
        <taxon>Multicrustacea</taxon>
        <taxon>Malacostraca</taxon>
        <taxon>Eumalacostraca</taxon>
        <taxon>Eucarida</taxon>
        <taxon>Decapoda</taxon>
        <taxon>Pleocyemata</taxon>
        <taxon>Brachyura</taxon>
        <taxon>Eubrachyura</taxon>
        <taxon>Portunoidea</taxon>
        <taxon>Portunidae</taxon>
        <taxon>Portuninae</taxon>
        <taxon>Portunus</taxon>
    </lineage>
</organism>
<protein>
    <submittedName>
        <fullName evidence="1">Uncharacterized protein</fullName>
    </submittedName>
</protein>
<evidence type="ECO:0000313" key="2">
    <source>
        <dbReference type="Proteomes" id="UP000324222"/>
    </source>
</evidence>
<reference evidence="1 2" key="1">
    <citation type="submission" date="2019-05" db="EMBL/GenBank/DDBJ databases">
        <title>Another draft genome of Portunus trituberculatus and its Hox gene families provides insights of decapod evolution.</title>
        <authorList>
            <person name="Jeong J.-H."/>
            <person name="Song I."/>
            <person name="Kim S."/>
            <person name="Choi T."/>
            <person name="Kim D."/>
            <person name="Ryu S."/>
            <person name="Kim W."/>
        </authorList>
    </citation>
    <scope>NUCLEOTIDE SEQUENCE [LARGE SCALE GENOMIC DNA]</scope>
    <source>
        <tissue evidence="1">Muscle</tissue>
    </source>
</reference>
<accession>A0A5B7JZZ2</accession>
<evidence type="ECO:0000313" key="1">
    <source>
        <dbReference type="EMBL" id="MPC99923.1"/>
    </source>
</evidence>
<sequence length="78" mass="8281">MAGVRRGGAEAGVTAPLYPHTPLPLPTPSLTHQLILLMVHAGFLSSGRLGPAWPPPPDCHLLADGRSLHHLLPLLPFQ</sequence>
<comment type="caution">
    <text evidence="1">The sequence shown here is derived from an EMBL/GenBank/DDBJ whole genome shotgun (WGS) entry which is preliminary data.</text>
</comment>
<keyword evidence="2" id="KW-1185">Reference proteome</keyword>
<proteinExistence type="predicted"/>
<gene>
    <name evidence="1" type="ORF">E2C01_095370</name>
</gene>
<dbReference type="AlphaFoldDB" id="A0A5B7JZZ2"/>
<name>A0A5B7JZZ2_PORTR</name>